<feature type="region of interest" description="Disordered" evidence="3">
    <location>
        <begin position="760"/>
        <end position="845"/>
    </location>
</feature>
<keyword evidence="6" id="KW-1185">Reference proteome</keyword>
<gene>
    <name evidence="5" type="ORF">OSB04_003512</name>
</gene>
<feature type="compositionally biased region" description="Basic and acidic residues" evidence="3">
    <location>
        <begin position="989"/>
        <end position="1004"/>
    </location>
</feature>
<evidence type="ECO:0000259" key="4">
    <source>
        <dbReference type="PROSITE" id="PS50076"/>
    </source>
</evidence>
<feature type="coiled-coil region" evidence="2">
    <location>
        <begin position="1264"/>
        <end position="1318"/>
    </location>
</feature>
<dbReference type="FunFam" id="1.10.287.110:FF:000009">
    <property type="entry name" value="Auxilin-related protein 1"/>
    <property type="match status" value="1"/>
</dbReference>
<feature type="region of interest" description="Disordered" evidence="3">
    <location>
        <begin position="163"/>
        <end position="184"/>
    </location>
</feature>
<dbReference type="GO" id="GO:0030276">
    <property type="term" value="F:clathrin binding"/>
    <property type="evidence" value="ECO:0007669"/>
    <property type="project" value="TreeGrafter"/>
</dbReference>
<keyword evidence="1 2" id="KW-0175">Coiled coil</keyword>
<feature type="compositionally biased region" description="Basic and acidic residues" evidence="3">
    <location>
        <begin position="1107"/>
        <end position="1136"/>
    </location>
</feature>
<organism evidence="5 6">
    <name type="scientific">Centaurea solstitialis</name>
    <name type="common">yellow star-thistle</name>
    <dbReference type="NCBI Taxonomy" id="347529"/>
    <lineage>
        <taxon>Eukaryota</taxon>
        <taxon>Viridiplantae</taxon>
        <taxon>Streptophyta</taxon>
        <taxon>Embryophyta</taxon>
        <taxon>Tracheophyta</taxon>
        <taxon>Spermatophyta</taxon>
        <taxon>Magnoliopsida</taxon>
        <taxon>eudicotyledons</taxon>
        <taxon>Gunneridae</taxon>
        <taxon>Pentapetalae</taxon>
        <taxon>asterids</taxon>
        <taxon>campanulids</taxon>
        <taxon>Asterales</taxon>
        <taxon>Asteraceae</taxon>
        <taxon>Carduoideae</taxon>
        <taxon>Cardueae</taxon>
        <taxon>Centaureinae</taxon>
        <taxon>Centaurea</taxon>
    </lineage>
</organism>
<dbReference type="PANTHER" id="PTHR23172:SF70">
    <property type="entry name" value="DNAJ DOMAIN, CHAPERONE J-DOMAIN SUPERFAMILY"/>
    <property type="match status" value="1"/>
</dbReference>
<comment type="caution">
    <text evidence="5">The sequence shown here is derived from an EMBL/GenBank/DDBJ whole genome shotgun (WGS) entry which is preliminary data.</text>
</comment>
<dbReference type="InterPro" id="IPR001623">
    <property type="entry name" value="DnaJ_domain"/>
</dbReference>
<reference evidence="5" key="1">
    <citation type="submission" date="2023-03" db="EMBL/GenBank/DDBJ databases">
        <title>Chromosome-scale reference genome and RAD-based genetic map of yellow starthistle (Centaurea solstitialis) reveal putative structural variation and QTLs associated with invader traits.</title>
        <authorList>
            <person name="Reatini B."/>
            <person name="Cang F.A."/>
            <person name="Jiang Q."/>
            <person name="Mckibben M.T.W."/>
            <person name="Barker M.S."/>
            <person name="Rieseberg L.H."/>
            <person name="Dlugosch K.M."/>
        </authorList>
    </citation>
    <scope>NUCLEOTIDE SEQUENCE</scope>
    <source>
        <strain evidence="5">CAN-66</strain>
        <tissue evidence="5">Leaf</tissue>
    </source>
</reference>
<feature type="compositionally biased region" description="Low complexity" evidence="3">
    <location>
        <begin position="381"/>
        <end position="398"/>
    </location>
</feature>
<feature type="compositionally biased region" description="Low complexity" evidence="3">
    <location>
        <begin position="296"/>
        <end position="306"/>
    </location>
</feature>
<dbReference type="GO" id="GO:0005737">
    <property type="term" value="C:cytoplasm"/>
    <property type="evidence" value="ECO:0007669"/>
    <property type="project" value="TreeGrafter"/>
</dbReference>
<evidence type="ECO:0000313" key="6">
    <source>
        <dbReference type="Proteomes" id="UP001172457"/>
    </source>
</evidence>
<feature type="region of interest" description="Disordered" evidence="3">
    <location>
        <begin position="864"/>
        <end position="949"/>
    </location>
</feature>
<feature type="compositionally biased region" description="Basic and acidic residues" evidence="3">
    <location>
        <begin position="761"/>
        <end position="845"/>
    </location>
</feature>
<protein>
    <recommendedName>
        <fullName evidence="4">J domain-containing protein</fullName>
    </recommendedName>
</protein>
<feature type="compositionally biased region" description="Basic and acidic residues" evidence="3">
    <location>
        <begin position="879"/>
        <end position="900"/>
    </location>
</feature>
<evidence type="ECO:0000256" key="1">
    <source>
        <dbReference type="ARBA" id="ARBA00023054"/>
    </source>
</evidence>
<feature type="compositionally biased region" description="Polar residues" evidence="3">
    <location>
        <begin position="240"/>
        <end position="254"/>
    </location>
</feature>
<feature type="compositionally biased region" description="Polar residues" evidence="3">
    <location>
        <begin position="324"/>
        <end position="339"/>
    </location>
</feature>
<dbReference type="PANTHER" id="PTHR23172">
    <property type="entry name" value="AUXILIN/CYCLIN G-ASSOCIATED KINASE-RELATED"/>
    <property type="match status" value="1"/>
</dbReference>
<feature type="region of interest" description="Disordered" evidence="3">
    <location>
        <begin position="987"/>
        <end position="1006"/>
    </location>
</feature>
<feature type="domain" description="J" evidence="4">
    <location>
        <begin position="1342"/>
        <end position="1406"/>
    </location>
</feature>
<accession>A0AA38WVR1</accession>
<dbReference type="GO" id="GO:0072583">
    <property type="term" value="P:clathrin-dependent endocytosis"/>
    <property type="evidence" value="ECO:0007669"/>
    <property type="project" value="TreeGrafter"/>
</dbReference>
<feature type="compositionally biased region" description="Basic and acidic residues" evidence="3">
    <location>
        <begin position="717"/>
        <end position="738"/>
    </location>
</feature>
<feature type="region of interest" description="Disordered" evidence="3">
    <location>
        <begin position="474"/>
        <end position="502"/>
    </location>
</feature>
<dbReference type="Gene3D" id="1.10.287.110">
    <property type="entry name" value="DnaJ domain"/>
    <property type="match status" value="1"/>
</dbReference>
<proteinExistence type="predicted"/>
<evidence type="ECO:0000256" key="3">
    <source>
        <dbReference type="SAM" id="MobiDB-lite"/>
    </source>
</evidence>
<evidence type="ECO:0000313" key="5">
    <source>
        <dbReference type="EMBL" id="KAJ9567546.1"/>
    </source>
</evidence>
<feature type="compositionally biased region" description="Basic and acidic residues" evidence="3">
    <location>
        <begin position="1055"/>
        <end position="1076"/>
    </location>
</feature>
<feature type="region of interest" description="Disordered" evidence="3">
    <location>
        <begin position="1055"/>
        <end position="1086"/>
    </location>
</feature>
<sequence>MESISRPLHRRKLSNANTFSSKNAYDAVVFSGHRPNYDRRPPAVNVAEYSEIFGSSSQAASSIPVLDLSGLENSSSSDGGAATKPDYGKIFGGFRDQDIAVSYEELFARDKARREGEDRECAYVVTAAVMNLEGWHYECLHLETPGKLNSICLIRKRRKFHSSLAPSSTSQSSRDFDDPSHQSSDALKQFNMSYHKISQRSKDGLDAKTHVTQLHAVPGFTCFIDEAASQPKKEAEKQKSSVINNVHPSVNSSKGDIPEKETSQTAVGSRSKHCQNEPSDDRNFKTVQADVKSHPSKVSSSPVASATNNEAAYQTKKETEKQKSSVINNVHPSVNSSKTDIPEKETSPSAVESRSKYRQDESLSDDGNFKTVQADVKSHPSKLSSPPAASATNNEAAAQPKEETEKQKSSATNNGHSSLKSSKEDFPEKQTAGSAVECKSKYHQVESVSDDTNSKTFQADIKLHPFKVLSPPAASAANVDNHKDYRNRSTATNTGKSWTWKSDTPGGFSPTCFDEELDVNSAAATSAAALRKAIEKAQESIRIAKESVGRKKEGLRSFSSKSFKDSLKVKTRVAHVSAGEDHKEKDNKIKETFERIGATSQVSSNIGRNYKHGGTVVFPDFADGEKLFGAKKVIDEMHGKISESAKNSEIPIRSSHGLIDHKAVCNSKEVAGETEAAGLGSPRKYEYAAGSSEVVENNTYDAPQEDNQRSNGFVVLEKTKRYEDTVKDDKPSEMKENDYEVGPSNAHKLAEGLNNLALYQKVEDEKKRSQGSDQNGYEKRFSEPLELLENEKQEVLEQEHDEKVASAERHEPNSFDKASEKVLEDERELKEDGDIEKLQEEDTSEKFYDVSELEMIENAQTYANSFGNTELSPEEDCEMKEKESHKGEPWKKLDKVHELETYENSSSDYDDAEESESVHGCHGVSQEDCKVGQSDNNVESSQEADDVSTSSAEAIGALYEFQVEDTEAIELPYRSGGKEIFENISIDHTASKDNEDECEAKSESLSDCQLADVHLGENETEQTDVRSESSSDMIHGMEIEVNEYKEREEIIKETIYFPEEKESNQQSHEGRPRIGIEMETGTTEESKVWTEMEGTMDMNENIIKNQCSEKKDETRESVPSKVVEKEHHKRIEEVTAEERERERNRLAVDRAIREARERAFAEARERAERAAVERATAEVRQRVMADAQERIAKASAGTKSFDKTSAQSKLRAERAAVERATAEARQRALEKAMSQKKTSEPRAQDNEIGQTTFSDIHISNGGSSESAQRTKAKLEKHNRIMERAAQALAEKEKRDLLAQKEQAERERLAENLDADIKRWSSGKEGNLRALLSTLQYILGADSGWQPISLTEIITSSAVKKAYRKATLCVHPDKLQQRGASIQQKYICEKVFDLLKAAWNRFNSEER</sequence>
<feature type="compositionally biased region" description="Basic and acidic residues" evidence="3">
    <location>
        <begin position="1210"/>
        <end position="1230"/>
    </location>
</feature>
<dbReference type="EMBL" id="JARYMX010000001">
    <property type="protein sequence ID" value="KAJ9567546.1"/>
    <property type="molecule type" value="Genomic_DNA"/>
</dbReference>
<feature type="compositionally biased region" description="Polar residues" evidence="3">
    <location>
        <begin position="488"/>
        <end position="502"/>
    </location>
</feature>
<dbReference type="SUPFAM" id="SSF46565">
    <property type="entry name" value="Chaperone J-domain"/>
    <property type="match status" value="1"/>
</dbReference>
<dbReference type="Proteomes" id="UP001172457">
    <property type="component" value="Chromosome 1"/>
</dbReference>
<feature type="compositionally biased region" description="Low complexity" evidence="3">
    <location>
        <begin position="163"/>
        <end position="173"/>
    </location>
</feature>
<feature type="region of interest" description="Disordered" evidence="3">
    <location>
        <begin position="1195"/>
        <end position="1249"/>
    </location>
</feature>
<feature type="compositionally biased region" description="Polar residues" evidence="3">
    <location>
        <begin position="933"/>
        <end position="949"/>
    </location>
</feature>
<feature type="compositionally biased region" description="Polar residues" evidence="3">
    <location>
        <begin position="409"/>
        <end position="420"/>
    </location>
</feature>
<evidence type="ECO:0000256" key="2">
    <source>
        <dbReference type="SAM" id="Coils"/>
    </source>
</evidence>
<dbReference type="GO" id="GO:0072318">
    <property type="term" value="P:clathrin coat disassembly"/>
    <property type="evidence" value="ECO:0007669"/>
    <property type="project" value="TreeGrafter"/>
</dbReference>
<feature type="region of interest" description="Disordered" evidence="3">
    <location>
        <begin position="231"/>
        <end position="453"/>
    </location>
</feature>
<name>A0AA38WVR1_9ASTR</name>
<dbReference type="PROSITE" id="PS50076">
    <property type="entry name" value="DNAJ_2"/>
    <property type="match status" value="1"/>
</dbReference>
<dbReference type="GO" id="GO:0031982">
    <property type="term" value="C:vesicle"/>
    <property type="evidence" value="ECO:0007669"/>
    <property type="project" value="TreeGrafter"/>
</dbReference>
<feature type="region of interest" description="Disordered" evidence="3">
    <location>
        <begin position="1105"/>
        <end position="1136"/>
    </location>
</feature>
<dbReference type="InterPro" id="IPR036869">
    <property type="entry name" value="J_dom_sf"/>
</dbReference>
<feature type="region of interest" description="Disordered" evidence="3">
    <location>
        <begin position="699"/>
        <end position="748"/>
    </location>
</feature>